<sequence>QSSLDTGVVPEDWSSQCDSPVQKGTEGKPGNYRPVSLTSVVGKLLETIIRDRINLHLEEYGLIRDSQHGFVKGRSCLTSLLEFFDEVTERLGKGSGVDVVYKDFQKAFDKVPHERLVRKIEAHGIKGTVAARIQSWLGDRKQRVVVNGCFSDWREVYSGVPQGLVLGPLLFLIYINDLDLGIPSTISKFADDTKLGRVVNSEKDSSQLQEHIDRMVKWADTWQMNFNVEKCEVMHFVRKNEGRQYRLVIQS</sequence>
<accession>A0A4W3IXB0</accession>
<reference evidence="4" key="2">
    <citation type="journal article" date="2007" name="PLoS Biol.">
        <title>Survey sequencing and comparative analysis of the elephant shark (Callorhinchus milii) genome.</title>
        <authorList>
            <person name="Venkatesh B."/>
            <person name="Kirkness E.F."/>
            <person name="Loh Y.H."/>
            <person name="Halpern A.L."/>
            <person name="Lee A.P."/>
            <person name="Johnson J."/>
            <person name="Dandona N."/>
            <person name="Viswanathan L.D."/>
            <person name="Tay A."/>
            <person name="Venter J.C."/>
            <person name="Strausberg R.L."/>
            <person name="Brenner S."/>
        </authorList>
    </citation>
    <scope>NUCLEOTIDE SEQUENCE [LARGE SCALE GENOMIC DNA]</scope>
</reference>
<feature type="region of interest" description="Disordered" evidence="1">
    <location>
        <begin position="1"/>
        <end position="32"/>
    </location>
</feature>
<dbReference type="AlphaFoldDB" id="A0A4W3IXB0"/>
<dbReference type="Pfam" id="PF00078">
    <property type="entry name" value="RVT_1"/>
    <property type="match status" value="1"/>
</dbReference>
<dbReference type="PROSITE" id="PS50878">
    <property type="entry name" value="RT_POL"/>
    <property type="match status" value="1"/>
</dbReference>
<proteinExistence type="predicted"/>
<feature type="domain" description="Reverse transcriptase" evidence="2">
    <location>
        <begin position="1"/>
        <end position="251"/>
    </location>
</feature>
<dbReference type="SUPFAM" id="SSF56672">
    <property type="entry name" value="DNA/RNA polymerases"/>
    <property type="match status" value="1"/>
</dbReference>
<dbReference type="InterPro" id="IPR000477">
    <property type="entry name" value="RT_dom"/>
</dbReference>
<evidence type="ECO:0000313" key="4">
    <source>
        <dbReference type="Proteomes" id="UP000314986"/>
    </source>
</evidence>
<dbReference type="STRING" id="7868.ENSCMIP00000034137"/>
<evidence type="ECO:0000256" key="1">
    <source>
        <dbReference type="SAM" id="MobiDB-lite"/>
    </source>
</evidence>
<dbReference type="Ensembl" id="ENSCMIT00000034653.1">
    <property type="protein sequence ID" value="ENSCMIP00000034137.1"/>
    <property type="gene ID" value="ENSCMIG00000014503.1"/>
</dbReference>
<dbReference type="GeneTree" id="ENSGT01150000286902"/>
<dbReference type="InParanoid" id="A0A4W3IXB0"/>
<reference evidence="4" key="3">
    <citation type="journal article" date="2014" name="Nature">
        <title>Elephant shark genome provides unique insights into gnathostome evolution.</title>
        <authorList>
            <consortium name="International Elephant Shark Genome Sequencing Consortium"/>
            <person name="Venkatesh B."/>
            <person name="Lee A.P."/>
            <person name="Ravi V."/>
            <person name="Maurya A.K."/>
            <person name="Lian M.M."/>
            <person name="Swann J.B."/>
            <person name="Ohta Y."/>
            <person name="Flajnik M.F."/>
            <person name="Sutoh Y."/>
            <person name="Kasahara M."/>
            <person name="Hoon S."/>
            <person name="Gangu V."/>
            <person name="Roy S.W."/>
            <person name="Irimia M."/>
            <person name="Korzh V."/>
            <person name="Kondrychyn I."/>
            <person name="Lim Z.W."/>
            <person name="Tay B.H."/>
            <person name="Tohari S."/>
            <person name="Kong K.W."/>
            <person name="Ho S."/>
            <person name="Lorente-Galdos B."/>
            <person name="Quilez J."/>
            <person name="Marques-Bonet T."/>
            <person name="Raney B.J."/>
            <person name="Ingham P.W."/>
            <person name="Tay A."/>
            <person name="Hillier L.W."/>
            <person name="Minx P."/>
            <person name="Boehm T."/>
            <person name="Wilson R.K."/>
            <person name="Brenner S."/>
            <person name="Warren W.C."/>
        </authorList>
    </citation>
    <scope>NUCLEOTIDE SEQUENCE [LARGE SCALE GENOMIC DNA]</scope>
</reference>
<dbReference type="Proteomes" id="UP000314986">
    <property type="component" value="Unassembled WGS sequence"/>
</dbReference>
<keyword evidence="4" id="KW-1185">Reference proteome</keyword>
<dbReference type="InterPro" id="IPR043502">
    <property type="entry name" value="DNA/RNA_pol_sf"/>
</dbReference>
<evidence type="ECO:0000259" key="2">
    <source>
        <dbReference type="PROSITE" id="PS50878"/>
    </source>
</evidence>
<reference evidence="3" key="5">
    <citation type="submission" date="2025-09" db="UniProtKB">
        <authorList>
            <consortium name="Ensembl"/>
        </authorList>
    </citation>
    <scope>IDENTIFICATION</scope>
</reference>
<dbReference type="OMA" id="WIRSYLT"/>
<dbReference type="CDD" id="cd01650">
    <property type="entry name" value="RT_nLTR_like"/>
    <property type="match status" value="1"/>
</dbReference>
<dbReference type="PANTHER" id="PTHR33332">
    <property type="entry name" value="REVERSE TRANSCRIPTASE DOMAIN-CONTAINING PROTEIN"/>
    <property type="match status" value="1"/>
</dbReference>
<protein>
    <recommendedName>
        <fullName evidence="2">Reverse transcriptase domain-containing protein</fullName>
    </recommendedName>
</protein>
<evidence type="ECO:0000313" key="3">
    <source>
        <dbReference type="Ensembl" id="ENSCMIP00000034137.1"/>
    </source>
</evidence>
<reference evidence="4" key="1">
    <citation type="journal article" date="2006" name="Science">
        <title>Ancient noncoding elements conserved in the human genome.</title>
        <authorList>
            <person name="Venkatesh B."/>
            <person name="Kirkness E.F."/>
            <person name="Loh Y.H."/>
            <person name="Halpern A.L."/>
            <person name="Lee A.P."/>
            <person name="Johnson J."/>
            <person name="Dandona N."/>
            <person name="Viswanathan L.D."/>
            <person name="Tay A."/>
            <person name="Venter J.C."/>
            <person name="Strausberg R.L."/>
            <person name="Brenner S."/>
        </authorList>
    </citation>
    <scope>NUCLEOTIDE SEQUENCE [LARGE SCALE GENOMIC DNA]</scope>
</reference>
<organism evidence="3 4">
    <name type="scientific">Callorhinchus milii</name>
    <name type="common">Ghost shark</name>
    <dbReference type="NCBI Taxonomy" id="7868"/>
    <lineage>
        <taxon>Eukaryota</taxon>
        <taxon>Metazoa</taxon>
        <taxon>Chordata</taxon>
        <taxon>Craniata</taxon>
        <taxon>Vertebrata</taxon>
        <taxon>Chondrichthyes</taxon>
        <taxon>Holocephali</taxon>
        <taxon>Chimaeriformes</taxon>
        <taxon>Callorhinchidae</taxon>
        <taxon>Callorhinchus</taxon>
    </lineage>
</organism>
<reference evidence="3" key="4">
    <citation type="submission" date="2025-08" db="UniProtKB">
        <authorList>
            <consortium name="Ensembl"/>
        </authorList>
    </citation>
    <scope>IDENTIFICATION</scope>
</reference>
<name>A0A4W3IXB0_CALMI</name>